<dbReference type="GO" id="GO:0008887">
    <property type="term" value="F:glycerate kinase activity"/>
    <property type="evidence" value="ECO:0007669"/>
    <property type="project" value="InterPro"/>
</dbReference>
<protein>
    <recommendedName>
        <fullName evidence="5">Glycerate kinase</fullName>
    </recommendedName>
</protein>
<name>A0A1F6DTL5_9BACT</name>
<dbReference type="Pfam" id="PF05161">
    <property type="entry name" value="MOFRL"/>
    <property type="match status" value="1"/>
</dbReference>
<dbReference type="Gene3D" id="3.40.1480.10">
    <property type="entry name" value="MOFRL domain"/>
    <property type="match status" value="1"/>
</dbReference>
<evidence type="ECO:0000259" key="2">
    <source>
        <dbReference type="Pfam" id="PF13660"/>
    </source>
</evidence>
<dbReference type="STRING" id="1798496.A3C94_01800"/>
<dbReference type="Gene3D" id="3.40.50.10180">
    <property type="entry name" value="Glycerate kinase, MOFRL-like N-terminal domain"/>
    <property type="match status" value="1"/>
</dbReference>
<accession>A0A1F6DTL5</accession>
<proteinExistence type="predicted"/>
<evidence type="ECO:0000259" key="1">
    <source>
        <dbReference type="Pfam" id="PF05161"/>
    </source>
</evidence>
<evidence type="ECO:0000313" key="3">
    <source>
        <dbReference type="EMBL" id="OGG64789.1"/>
    </source>
</evidence>
<dbReference type="InterPro" id="IPR037035">
    <property type="entry name" value="GK-like_C_sf"/>
</dbReference>
<sequence length="430" mass="45982">MSRVIQNAEALAENELRRDALTIAEAGFAAIHTETVVNNKVQVIHGELHIADKKYKIAGRNIFYVGVGKCAIVAGRAIEKVLGDALTAGIAMDIADKNPDSHSKIETRIGTHPLPSEANVRATERILDFLAGRREDDLVLMLISGGGSTLLCSPRAPMTCLDERTLFEELTARGAAIQDINTVRKHLSRARGGALAKAAYPAEVVSLIVSDVPGDDLAFIASGPTLLDTSTVADAEAVLARYGVMPPAGIEFIETPKEQIYFKRVTNMLFLASRDALSAMKEEAEKRGYGTTIVDDQYTGEARDLGRSIVERLHTAPTKTALLYAGESTVTISGDHGTGGRNQEMALATVEYLNPDELILSFASDGHDNTDYAGAIADEATRVHALSHALSPGGYLDGHRSYDFFAATGDALITGYTGSNVSDLIIALKK</sequence>
<gene>
    <name evidence="3" type="ORF">A3C94_01800</name>
</gene>
<dbReference type="Proteomes" id="UP000177232">
    <property type="component" value="Unassembled WGS sequence"/>
</dbReference>
<reference evidence="3 4" key="1">
    <citation type="journal article" date="2016" name="Nat. Commun.">
        <title>Thousands of microbial genomes shed light on interconnected biogeochemical processes in an aquifer system.</title>
        <authorList>
            <person name="Anantharaman K."/>
            <person name="Brown C.T."/>
            <person name="Hug L.A."/>
            <person name="Sharon I."/>
            <person name="Castelle C.J."/>
            <person name="Probst A.J."/>
            <person name="Thomas B.C."/>
            <person name="Singh A."/>
            <person name="Wilkins M.J."/>
            <person name="Karaoz U."/>
            <person name="Brodie E.L."/>
            <person name="Williams K.H."/>
            <person name="Hubbard S.S."/>
            <person name="Banfield J.F."/>
        </authorList>
    </citation>
    <scope>NUCLEOTIDE SEQUENCE [LARGE SCALE GENOMIC DNA]</scope>
</reference>
<evidence type="ECO:0000313" key="4">
    <source>
        <dbReference type="Proteomes" id="UP000177232"/>
    </source>
</evidence>
<feature type="domain" description="MOFRL" evidence="1">
    <location>
        <begin position="321"/>
        <end position="423"/>
    </location>
</feature>
<dbReference type="EMBL" id="MFLJ01000010">
    <property type="protein sequence ID" value="OGG64789.1"/>
    <property type="molecule type" value="Genomic_DNA"/>
</dbReference>
<organism evidence="3 4">
    <name type="scientific">Candidatus Kaiserbacteria bacterium RIFCSPHIGHO2_02_FULL_55_17</name>
    <dbReference type="NCBI Taxonomy" id="1798496"/>
    <lineage>
        <taxon>Bacteria</taxon>
        <taxon>Candidatus Kaiseribacteriota</taxon>
    </lineage>
</organism>
<dbReference type="Pfam" id="PF13660">
    <property type="entry name" value="DUF4147"/>
    <property type="match status" value="1"/>
</dbReference>
<evidence type="ECO:0008006" key="5">
    <source>
        <dbReference type="Google" id="ProtNLM"/>
    </source>
</evidence>
<dbReference type="AlphaFoldDB" id="A0A1F6DTL5"/>
<dbReference type="InterPro" id="IPR025286">
    <property type="entry name" value="MOFRL_assoc_dom"/>
</dbReference>
<dbReference type="InterPro" id="IPR038614">
    <property type="entry name" value="GK_N_sf"/>
</dbReference>
<dbReference type="SUPFAM" id="SSF82544">
    <property type="entry name" value="GckA/TtuD-like"/>
    <property type="match status" value="1"/>
</dbReference>
<dbReference type="PANTHER" id="PTHR12227">
    <property type="entry name" value="GLYCERATE KINASE"/>
    <property type="match status" value="1"/>
</dbReference>
<feature type="domain" description="MOFRL-associated" evidence="2">
    <location>
        <begin position="20"/>
        <end position="245"/>
    </location>
</feature>
<dbReference type="InterPro" id="IPR007835">
    <property type="entry name" value="MOFRL"/>
</dbReference>
<dbReference type="GO" id="GO:0005737">
    <property type="term" value="C:cytoplasm"/>
    <property type="evidence" value="ECO:0007669"/>
    <property type="project" value="TreeGrafter"/>
</dbReference>
<comment type="caution">
    <text evidence="3">The sequence shown here is derived from an EMBL/GenBank/DDBJ whole genome shotgun (WGS) entry which is preliminary data.</text>
</comment>
<dbReference type="InterPro" id="IPR039760">
    <property type="entry name" value="MOFRL_protein"/>
</dbReference>
<dbReference type="PANTHER" id="PTHR12227:SF0">
    <property type="entry name" value="GLYCERATE KINASE"/>
    <property type="match status" value="1"/>
</dbReference>